<protein>
    <submittedName>
        <fullName evidence="3">Phenylacetic acid degradation protein</fullName>
    </submittedName>
</protein>
<comment type="caution">
    <text evidence="3">The sequence shown here is derived from an EMBL/GenBank/DDBJ whole genome shotgun (WGS) entry which is preliminary data.</text>
</comment>
<feature type="domain" description="Thioesterase" evidence="2">
    <location>
        <begin position="48"/>
        <end position="123"/>
    </location>
</feature>
<keyword evidence="4" id="KW-1185">Reference proteome</keyword>
<organism evidence="3 4">
    <name type="scientific">Pseudooceanicola lipolyticus</name>
    <dbReference type="NCBI Taxonomy" id="2029104"/>
    <lineage>
        <taxon>Bacteria</taxon>
        <taxon>Pseudomonadati</taxon>
        <taxon>Pseudomonadota</taxon>
        <taxon>Alphaproteobacteria</taxon>
        <taxon>Rhodobacterales</taxon>
        <taxon>Paracoccaceae</taxon>
        <taxon>Pseudooceanicola</taxon>
    </lineage>
</organism>
<evidence type="ECO:0000259" key="2">
    <source>
        <dbReference type="Pfam" id="PF03061"/>
    </source>
</evidence>
<dbReference type="InterPro" id="IPR006683">
    <property type="entry name" value="Thioestr_dom"/>
</dbReference>
<sequence>MDEAARRRIQASFDAQSMMKTLGATLIGIESGLVRIAAPILPGSRQQHGYGHAGLTITIGDSAAGYAALSTLPPENEVLTSVIKVNLLAPARGDRLVATGRVVKSGRRLCVVTAEVHAETGAESILIALLQGTMVPVPTT</sequence>
<dbReference type="GO" id="GO:0016289">
    <property type="term" value="F:acyl-CoA hydrolase activity"/>
    <property type="evidence" value="ECO:0007669"/>
    <property type="project" value="UniProtKB-ARBA"/>
</dbReference>
<gene>
    <name evidence="3" type="ORF">CVM52_13165</name>
</gene>
<evidence type="ECO:0000256" key="1">
    <source>
        <dbReference type="ARBA" id="ARBA00022801"/>
    </source>
</evidence>
<dbReference type="SUPFAM" id="SSF54637">
    <property type="entry name" value="Thioesterase/thiol ester dehydrase-isomerase"/>
    <property type="match status" value="1"/>
</dbReference>
<evidence type="ECO:0000313" key="3">
    <source>
        <dbReference type="EMBL" id="PJE36225.1"/>
    </source>
</evidence>
<dbReference type="InterPro" id="IPR003736">
    <property type="entry name" value="PAAI_dom"/>
</dbReference>
<dbReference type="Gene3D" id="3.10.129.10">
    <property type="entry name" value="Hotdog Thioesterase"/>
    <property type="match status" value="1"/>
</dbReference>
<dbReference type="NCBIfam" id="TIGR00369">
    <property type="entry name" value="unchar_dom_1"/>
    <property type="match status" value="1"/>
</dbReference>
<evidence type="ECO:0000313" key="4">
    <source>
        <dbReference type="Proteomes" id="UP000231553"/>
    </source>
</evidence>
<accession>A0A2M8J0D3</accession>
<dbReference type="RefSeq" id="WP_100162957.1">
    <property type="nucleotide sequence ID" value="NZ_PGTB01000051.1"/>
</dbReference>
<reference evidence="3 4" key="1">
    <citation type="journal article" date="2018" name="Int. J. Syst. Evol. Microbiol.">
        <title>Pseudooceanicola lipolyticus sp. nov., a marine alphaproteobacterium, reclassification of Oceanicola flagellatus as Pseudooceanicola flagellatus comb. nov. and emended description of the genus Pseudooceanicola.</title>
        <authorList>
            <person name="Huang M.-M."/>
            <person name="Guo L.-L."/>
            <person name="Wu Y.-H."/>
            <person name="Lai Q.-L."/>
            <person name="Shao Z.-Z."/>
            <person name="Wang C.-S."/>
            <person name="Wu M."/>
            <person name="Xu X.-W."/>
        </authorList>
    </citation>
    <scope>NUCLEOTIDE SEQUENCE [LARGE SCALE GENOMIC DNA]</scope>
    <source>
        <strain evidence="3 4">157</strain>
    </source>
</reference>
<dbReference type="CDD" id="cd03443">
    <property type="entry name" value="PaaI_thioesterase"/>
    <property type="match status" value="1"/>
</dbReference>
<dbReference type="EMBL" id="PGTB01000051">
    <property type="protein sequence ID" value="PJE36225.1"/>
    <property type="molecule type" value="Genomic_DNA"/>
</dbReference>
<proteinExistence type="predicted"/>
<dbReference type="Proteomes" id="UP000231553">
    <property type="component" value="Unassembled WGS sequence"/>
</dbReference>
<name>A0A2M8J0D3_9RHOB</name>
<dbReference type="InterPro" id="IPR029069">
    <property type="entry name" value="HotDog_dom_sf"/>
</dbReference>
<dbReference type="Pfam" id="PF03061">
    <property type="entry name" value="4HBT"/>
    <property type="match status" value="1"/>
</dbReference>
<keyword evidence="1" id="KW-0378">Hydrolase</keyword>
<dbReference type="AlphaFoldDB" id="A0A2M8J0D3"/>
<dbReference type="OrthoDB" id="9806185at2"/>